<reference evidence="5" key="2">
    <citation type="journal article" date="2022" name="Science">
        <title>Structures of &lt;i&gt;Tetrahymena&lt;/i&gt;'s respiratory chain reveal the diversity of eukaryotic core metabolism.</title>
        <authorList>
            <person name="Zhou L."/>
            <person name="Maldonado M."/>
            <person name="Padavannil A."/>
            <person name="Guo F."/>
            <person name="Letts J.A."/>
        </authorList>
    </citation>
    <scope>STRUCTURE BY ELECTRON MICROSCOPY (2.60 ANGSTROMS)</scope>
</reference>
<dbReference type="InParanoid" id="Q22Z32"/>
<dbReference type="EMDB" id="EMD-25882"/>
<dbReference type="PDB" id="7TGH">
    <property type="method" value="EM"/>
    <property type="resolution" value="2.60 A"/>
    <property type="chains" value="BM=1-214"/>
</dbReference>
<dbReference type="PDB" id="8B6F">
    <property type="method" value="EM"/>
    <property type="resolution" value="2.80 A"/>
    <property type="chains" value="BB=1-214"/>
</dbReference>
<dbReference type="EMDB" id="EMD-34403"/>
<feature type="transmembrane region" description="Helical" evidence="2">
    <location>
        <begin position="146"/>
        <end position="165"/>
    </location>
</feature>
<keyword evidence="2" id="KW-1133">Transmembrane helix</keyword>
<evidence type="ECO:0007829" key="8">
    <source>
        <dbReference type="PDB" id="8GYM"/>
    </source>
</evidence>
<dbReference type="EMDB" id="EMD-15865"/>
<dbReference type="GeneID" id="7845689"/>
<keyword evidence="4" id="KW-1185">Reference proteome</keyword>
<dbReference type="PDB" id="8GYM">
    <property type="method" value="EM"/>
    <property type="resolution" value="2.96 A"/>
    <property type="chains" value="BM/bm=1-214"/>
</dbReference>
<evidence type="ECO:0007829" key="5">
    <source>
        <dbReference type="PDB" id="7TGH"/>
    </source>
</evidence>
<reference evidence="8 9" key="3">
    <citation type="journal article" date="2023" name="Nat. Commun.">
        <title>Structures of Tetrahymena thermophila respiratory megacomplexes on the tubular mitochondrial cristae.</title>
        <authorList>
            <person name="Han F."/>
            <person name="Hu Y."/>
            <person name="Wu M."/>
            <person name="He Z."/>
            <person name="Tian H."/>
            <person name="Zhou L."/>
        </authorList>
    </citation>
    <scope>STRUCTURE BY ELECTRON MICROSCOPY (2.96 ANGSTROMS)</scope>
</reference>
<reference evidence="6 7" key="4">
    <citation type="journal article" date="2023" name="Nature">
        <title>Structural basis of mitochondrial membrane bending by the I-II-III&lt;sub&gt;2&lt;/sub&gt;-IV&lt;sub&gt;2&lt;/sub&gt; supercomplex.</title>
        <authorList>
            <person name="Muhleip A."/>
            <person name="Flygaard R.K."/>
            <person name="Baradaran R."/>
            <person name="Haapanen O."/>
            <person name="Gruhl T."/>
            <person name="Tobiasson V."/>
            <person name="Marechal A."/>
            <person name="Sharma V."/>
            <person name="Amunts A."/>
        </authorList>
    </citation>
    <scope>STRUCTURE BY ELECTRON MICROSCOPY (2.80 ANGSTROMS)</scope>
</reference>
<evidence type="ECO:0000313" key="4">
    <source>
        <dbReference type="Proteomes" id="UP000009168"/>
    </source>
</evidence>
<evidence type="ECO:0007829" key="9">
    <source>
        <dbReference type="PDB" id="8GZU"/>
    </source>
</evidence>
<keyword evidence="1" id="KW-0175">Coiled coil</keyword>
<dbReference type="STRING" id="312017.Q22Z32"/>
<keyword evidence="2 3" id="KW-0812">Transmembrane</keyword>
<proteinExistence type="evidence at protein level"/>
<gene>
    <name evidence="3" type="ORF">TTHERM_00114380</name>
</gene>
<sequence>MNPRNIFNLAKKVQNFNSITQKAFKRFGGAAAHHDDHHDDHHGHGGHGYEVHLVKDKNLIGNKSFKDDLVAVYGFTDVNDHHHHDETDPYHHLRGVPTLSFERMYFADAYYHDDTHEGLMNEPHGYLTMDDPMDLRPNYEKSALELLFLVSGGAILALMLGYQGLNLANPAESLFSLNTAAEEIEDKIRQIRIDNDKLLQRKAQLEEELASLNN</sequence>
<accession>Q22Z32</accession>
<dbReference type="eggNOG" id="ENOG502SV8P">
    <property type="taxonomic scope" value="Eukaryota"/>
</dbReference>
<evidence type="ECO:0000313" key="3">
    <source>
        <dbReference type="EMBL" id="EAR90489.2"/>
    </source>
</evidence>
<evidence type="ECO:0007829" key="6">
    <source>
        <dbReference type="PDB" id="8B6F"/>
    </source>
</evidence>
<evidence type="ECO:0000256" key="2">
    <source>
        <dbReference type="SAM" id="Phobius"/>
    </source>
</evidence>
<keyword evidence="5 6" id="KW-0002">3D-structure</keyword>
<reference evidence="4" key="1">
    <citation type="journal article" date="2006" name="PLoS Biol.">
        <title>Macronuclear genome sequence of the ciliate Tetrahymena thermophila, a model eukaryote.</title>
        <authorList>
            <person name="Eisen J.A."/>
            <person name="Coyne R.S."/>
            <person name="Wu M."/>
            <person name="Wu D."/>
            <person name="Thiagarajan M."/>
            <person name="Wortman J.R."/>
            <person name="Badger J.H."/>
            <person name="Ren Q."/>
            <person name="Amedeo P."/>
            <person name="Jones K.M."/>
            <person name="Tallon L.J."/>
            <person name="Delcher A.L."/>
            <person name="Salzberg S.L."/>
            <person name="Silva J.C."/>
            <person name="Haas B.J."/>
            <person name="Majoros W.H."/>
            <person name="Farzad M."/>
            <person name="Carlton J.M."/>
            <person name="Smith R.K. Jr."/>
            <person name="Garg J."/>
            <person name="Pearlman R.E."/>
            <person name="Karrer K.M."/>
            <person name="Sun L."/>
            <person name="Manning G."/>
            <person name="Elde N.C."/>
            <person name="Turkewitz A.P."/>
            <person name="Asai D.J."/>
            <person name="Wilkes D.E."/>
            <person name="Wang Y."/>
            <person name="Cai H."/>
            <person name="Collins K."/>
            <person name="Stewart B.A."/>
            <person name="Lee S.R."/>
            <person name="Wilamowska K."/>
            <person name="Weinberg Z."/>
            <person name="Ruzzo W.L."/>
            <person name="Wloga D."/>
            <person name="Gaertig J."/>
            <person name="Frankel J."/>
            <person name="Tsao C.-C."/>
            <person name="Gorovsky M.A."/>
            <person name="Keeling P.J."/>
            <person name="Waller R.F."/>
            <person name="Patron N.J."/>
            <person name="Cherry J.M."/>
            <person name="Stover N.A."/>
            <person name="Krieger C.J."/>
            <person name="del Toro C."/>
            <person name="Ryder H.F."/>
            <person name="Williamson S.C."/>
            <person name="Barbeau R.A."/>
            <person name="Hamilton E.P."/>
            <person name="Orias E."/>
        </authorList>
    </citation>
    <scope>NUCLEOTIDE SEQUENCE [LARGE SCALE GENOMIC DNA]</scope>
    <source>
        <strain evidence="4">SB210</strain>
    </source>
</reference>
<dbReference type="AlphaFoldDB" id="Q22Z32"/>
<dbReference type="PDB" id="8GZU">
    <property type="method" value="EM"/>
    <property type="resolution" value="4.18 A"/>
    <property type="chains" value="BM/bm=1-214"/>
</dbReference>
<name>Q22Z32_TETTS</name>
<dbReference type="HOGENOM" id="CLU_1291292_0_0_1"/>
<dbReference type="KEGG" id="tet:TTHERM_00114380"/>
<dbReference type="EMDB" id="EMD-34373"/>
<dbReference type="Proteomes" id="UP000009168">
    <property type="component" value="Unassembled WGS sequence"/>
</dbReference>
<organism evidence="3 4">
    <name type="scientific">Tetrahymena thermophila (strain SB210)</name>
    <dbReference type="NCBI Taxonomy" id="312017"/>
    <lineage>
        <taxon>Eukaryota</taxon>
        <taxon>Sar</taxon>
        <taxon>Alveolata</taxon>
        <taxon>Ciliophora</taxon>
        <taxon>Intramacronucleata</taxon>
        <taxon>Oligohymenophorea</taxon>
        <taxon>Hymenostomatida</taxon>
        <taxon>Tetrahymenina</taxon>
        <taxon>Tetrahymenidae</taxon>
        <taxon>Tetrahymena</taxon>
    </lineage>
</organism>
<dbReference type="PDB" id="8BQS">
    <property type="method" value="EM"/>
    <property type="resolution" value="2.90 A"/>
    <property type="chains" value="BB=1-214"/>
</dbReference>
<dbReference type="RefSeq" id="XP_001010734.2">
    <property type="nucleotide sequence ID" value="XM_001010734.3"/>
</dbReference>
<evidence type="ECO:0000256" key="1">
    <source>
        <dbReference type="SAM" id="Coils"/>
    </source>
</evidence>
<protein>
    <submittedName>
        <fullName evidence="3">Transmembrane protein, putative</fullName>
    </submittedName>
</protein>
<feature type="coiled-coil region" evidence="1">
    <location>
        <begin position="181"/>
        <end position="208"/>
    </location>
</feature>
<dbReference type="EMDB" id="EMD-16184"/>
<dbReference type="OrthoDB" id="291727at2759"/>
<evidence type="ECO:0007829" key="7">
    <source>
        <dbReference type="PDB" id="8BQS"/>
    </source>
</evidence>
<keyword evidence="2" id="KW-0472">Membrane</keyword>
<dbReference type="OMA" id="HHVKLNT"/>
<dbReference type="EMBL" id="GG662798">
    <property type="protein sequence ID" value="EAR90489.2"/>
    <property type="molecule type" value="Genomic_DNA"/>
</dbReference>